<dbReference type="GO" id="GO:0006355">
    <property type="term" value="P:regulation of DNA-templated transcription"/>
    <property type="evidence" value="ECO:0007669"/>
    <property type="project" value="TreeGrafter"/>
</dbReference>
<dbReference type="GO" id="GO:0005634">
    <property type="term" value="C:nucleus"/>
    <property type="evidence" value="ECO:0007669"/>
    <property type="project" value="UniProtKB-SubCell"/>
</dbReference>
<feature type="region of interest" description="Disordered" evidence="4">
    <location>
        <begin position="1"/>
        <end position="25"/>
    </location>
</feature>
<dbReference type="PANTHER" id="PTHR12446">
    <property type="entry name" value="TESMIN/TSO1-RELATED"/>
    <property type="match status" value="1"/>
</dbReference>
<protein>
    <submittedName>
        <fullName evidence="5">Uncharacterized protein</fullName>
    </submittedName>
</protein>
<evidence type="ECO:0000256" key="3">
    <source>
        <dbReference type="ARBA" id="ARBA00023242"/>
    </source>
</evidence>
<name>A0A8J1U877_OWEFU</name>
<dbReference type="InterPro" id="IPR005172">
    <property type="entry name" value="CRC"/>
</dbReference>
<proteinExistence type="inferred from homology"/>
<dbReference type="InterPro" id="IPR028307">
    <property type="entry name" value="Lin-54_fam"/>
</dbReference>
<dbReference type="AlphaFoldDB" id="A0A8J1U877"/>
<feature type="region of interest" description="Disordered" evidence="4">
    <location>
        <begin position="475"/>
        <end position="497"/>
    </location>
</feature>
<evidence type="ECO:0000256" key="4">
    <source>
        <dbReference type="SAM" id="MobiDB-lite"/>
    </source>
</evidence>
<dbReference type="InterPro" id="IPR033467">
    <property type="entry name" value="Tesmin/TSO1-like_CXC"/>
</dbReference>
<dbReference type="EMBL" id="CAIIXF020000009">
    <property type="protein sequence ID" value="CAH1794668.1"/>
    <property type="molecule type" value="Genomic_DNA"/>
</dbReference>
<dbReference type="PANTHER" id="PTHR12446:SF34">
    <property type="entry name" value="PROTEIN LIN-54 HOMOLOG"/>
    <property type="match status" value="1"/>
</dbReference>
<dbReference type="PROSITE" id="PS51634">
    <property type="entry name" value="CRC"/>
    <property type="match status" value="1"/>
</dbReference>
<dbReference type="SMART" id="SM01114">
    <property type="entry name" value="CXC"/>
    <property type="match status" value="2"/>
</dbReference>
<accession>A0A8J1U877</accession>
<evidence type="ECO:0000313" key="6">
    <source>
        <dbReference type="Proteomes" id="UP000749559"/>
    </source>
</evidence>
<evidence type="ECO:0000313" key="5">
    <source>
        <dbReference type="EMBL" id="CAH1794668.1"/>
    </source>
</evidence>
<dbReference type="Pfam" id="PF03638">
    <property type="entry name" value="TCR"/>
    <property type="match status" value="2"/>
</dbReference>
<evidence type="ECO:0000256" key="1">
    <source>
        <dbReference type="ARBA" id="ARBA00004123"/>
    </source>
</evidence>
<keyword evidence="3" id="KW-0539">Nucleus</keyword>
<evidence type="ECO:0000256" key="2">
    <source>
        <dbReference type="ARBA" id="ARBA00007267"/>
    </source>
</evidence>
<gene>
    <name evidence="5" type="ORF">OFUS_LOCUS19330</name>
</gene>
<organism evidence="5 6">
    <name type="scientific">Owenia fusiformis</name>
    <name type="common">Polychaete worm</name>
    <dbReference type="NCBI Taxonomy" id="6347"/>
    <lineage>
        <taxon>Eukaryota</taxon>
        <taxon>Metazoa</taxon>
        <taxon>Spiralia</taxon>
        <taxon>Lophotrochozoa</taxon>
        <taxon>Annelida</taxon>
        <taxon>Polychaeta</taxon>
        <taxon>Sedentaria</taxon>
        <taxon>Canalipalpata</taxon>
        <taxon>Sabellida</taxon>
        <taxon>Oweniida</taxon>
        <taxon>Oweniidae</taxon>
        <taxon>Owenia</taxon>
    </lineage>
</organism>
<comment type="caution">
    <text evidence="5">The sequence shown here is derived from an EMBL/GenBank/DDBJ whole genome shotgun (WGS) entry which is preliminary data.</text>
</comment>
<sequence length="712" mass="77013">MMPSQNNGIGVTTSEMTNTNQNSTTELTRRLTAPSLNTSPELSQTQLLVQDLEALTSMHVEIDKLQQVSTGQDVFTLANSQDSNVMVEKVNTTTNQGLSLASNQLGNQTILTSAKPVQNTDVTKKHFELSGSSQEGQQLAKFILKPGTGSEPTQMIPIQTLTSSLSQSGLDNESNQLGNRTIQMLSPTKLVSGSPAKQFVTMGNRFPSPNKTPTKITMIPVSLGKSPTRIAPAPSGNMVAMVAKPGVGGNTYGASSKGQTITMSPSKVIIKSQTNLQQQQQQTQHVVAKQISQPQQVQLAGQNKQMSIAVTNPNVQQIQVPGSKFHYVRLVTAPNTQGSTTVSRPASIAPATQAKPIAPASQAGQMKITVPVSQMQQILRPAVGQRVLLPASSQIQIRPTTSMPVQTLPQIRPNIPGSTNAVAGLPPGATLISGGNNMQGFALVPAQYVNQLQNQISKSQAPKADSNFIPITSNETATSASARQNINGDPSGTRPRKPCNCTKSQCLKLYCDCFANGEFCHNCNCNNCANNLDHETERQKAVKQCLDRNPQAFHPKIGKDRDVGSRRHQKGCNCKRSGCLKNYCECYEAKILCSQHCKCVGCKNFEESPDRKTLMHLADAAEVRVQQQTAAKTKLSSQIDDLPVRPVAGGERLPYSFVTTEVAEATCSCLLAQAEEAERIRYRDLMQERMILEEFGRCLVQIIESANKTKCE</sequence>
<comment type="subcellular location">
    <subcellularLocation>
        <location evidence="1">Nucleus</location>
    </subcellularLocation>
</comment>
<comment type="similarity">
    <text evidence="2">Belongs to the lin-54 family.</text>
</comment>
<dbReference type="OrthoDB" id="6283463at2759"/>
<dbReference type="Proteomes" id="UP000749559">
    <property type="component" value="Unassembled WGS sequence"/>
</dbReference>
<keyword evidence="6" id="KW-1185">Reference proteome</keyword>
<reference evidence="5" key="1">
    <citation type="submission" date="2022-03" db="EMBL/GenBank/DDBJ databases">
        <authorList>
            <person name="Martin C."/>
        </authorList>
    </citation>
    <scope>NUCLEOTIDE SEQUENCE</scope>
</reference>
<feature type="compositionally biased region" description="Polar residues" evidence="4">
    <location>
        <begin position="475"/>
        <end position="490"/>
    </location>
</feature>